<name>A0A1H1ABF8_9ACTN</name>
<comment type="function">
    <text evidence="3">Involved in acetate metabolism.</text>
</comment>
<dbReference type="InterPro" id="IPR042112">
    <property type="entry name" value="P_AcTrfase_dom2"/>
</dbReference>
<dbReference type="Gene3D" id="3.40.1390.20">
    <property type="entry name" value="HprK N-terminal domain-like"/>
    <property type="match status" value="1"/>
</dbReference>
<dbReference type="InterPro" id="IPR010766">
    <property type="entry name" value="DRTGG"/>
</dbReference>
<feature type="domain" description="DRTGG" evidence="5">
    <location>
        <begin position="200"/>
        <end position="310"/>
    </location>
</feature>
<dbReference type="InterPro" id="IPR042113">
    <property type="entry name" value="P_AcTrfase_dom1"/>
</dbReference>
<keyword evidence="7" id="KW-1185">Reference proteome</keyword>
<dbReference type="AlphaFoldDB" id="A0A1H1ABF8"/>
<reference evidence="6 7" key="1">
    <citation type="submission" date="2016-10" db="EMBL/GenBank/DDBJ databases">
        <authorList>
            <person name="de Groot N.N."/>
        </authorList>
    </citation>
    <scope>NUCLEOTIDE SEQUENCE [LARGE SCALE GENOMIC DNA]</scope>
    <source>
        <strain evidence="6 7">DSM 43794</strain>
    </source>
</reference>
<evidence type="ECO:0000256" key="1">
    <source>
        <dbReference type="ARBA" id="ARBA00022679"/>
    </source>
</evidence>
<dbReference type="Pfam" id="PF07085">
    <property type="entry name" value="DRTGG"/>
    <property type="match status" value="1"/>
</dbReference>
<dbReference type="PANTHER" id="PTHR43356">
    <property type="entry name" value="PHOSPHATE ACETYLTRANSFERASE"/>
    <property type="match status" value="1"/>
</dbReference>
<dbReference type="Gene3D" id="3.40.50.10950">
    <property type="match status" value="1"/>
</dbReference>
<dbReference type="InterPro" id="IPR050500">
    <property type="entry name" value="Phos_Acetyltrans/Butyryltrans"/>
</dbReference>
<dbReference type="Gene3D" id="3.40.50.10750">
    <property type="entry name" value="Isocitrate/Isopropylmalate dehydrogenase-like"/>
    <property type="match status" value="1"/>
</dbReference>
<keyword evidence="1 6" id="KW-0808">Transferase</keyword>
<dbReference type="SUPFAM" id="SSF75138">
    <property type="entry name" value="HprK N-terminal domain-like"/>
    <property type="match status" value="1"/>
</dbReference>
<dbReference type="PANTHER" id="PTHR43356:SF3">
    <property type="entry name" value="PHOSPHATE ACETYLTRANSFERASE"/>
    <property type="match status" value="1"/>
</dbReference>
<sequence>MQGIYAATVGRGAGRRLVELGLMELLSRRVERLGVYRTVTDAEDGEPDRTLELLKSRYRLSAVGIGVTAREAVRTDAEDLITRLAEECEAVAEECDALLVLGVSAAGMSAGLEPSFDARLAAKIGTPVTVVVGGRRVRGPEEVAEAVRAGHRLFSEAGCTVLAVIANRVPERLRLGPGLPVPCFLVPEKPELAAPTVGQVAAAVHATRLHGDPEGMHRDVLGFVADGATLPVFLDQLRDGTLVITPGDRADVLLGTLAADAAGTARPAGVVLTLGHKPPVKVREIASRLTPRLPVLSTEADGFAVAAALRGLSGRISPKEQHKVDAALAHFGEHVHAGVLAGHLGRTPTERITARMFEHTLVERATTVRRHIVLAEGEDERVLRAADLVRRRGVADLTLLGRADVIRRAAHDMGLDLRDIRVLDPLTSPLRDTFARTYALLREHRGMTLRHALDLLGDPNHFGTMMVHAGIAHGMVSGAAHATSVAIRPALQVVKAAPGAAAVSAASFVCLADRTVLFADCGLHPCPDADRLADIAVTSARTAERFGIEPRIAMLTYSSGPTGAGGDVERVRAAVEAVRANAPELVVDGPIRYDTAMGGGSDAPGGSPVAGRATVLVFPDLEVADGACQTMRTRSDATVYGPLLQGLRLPVNAVCRDATVEEIVSMVAVTAVQAQAPAD</sequence>
<evidence type="ECO:0000313" key="7">
    <source>
        <dbReference type="Proteomes" id="UP000217103"/>
    </source>
</evidence>
<dbReference type="NCBIfam" id="NF004167">
    <property type="entry name" value="PRK05632.1"/>
    <property type="match status" value="1"/>
</dbReference>
<protein>
    <submittedName>
        <fullName evidence="6">Phosphate acetyltransferase</fullName>
    </submittedName>
</protein>
<dbReference type="Pfam" id="PF01515">
    <property type="entry name" value="PTA_PTB"/>
    <property type="match status" value="1"/>
</dbReference>
<keyword evidence="2" id="KW-0012">Acyltransferase</keyword>
<dbReference type="GO" id="GO:0016746">
    <property type="term" value="F:acyltransferase activity"/>
    <property type="evidence" value="ECO:0007669"/>
    <property type="project" value="UniProtKB-KW"/>
</dbReference>
<dbReference type="EMBL" id="FNKK01000002">
    <property type="protein sequence ID" value="SDQ36871.1"/>
    <property type="molecule type" value="Genomic_DNA"/>
</dbReference>
<feature type="domain" description="Phosphate acetyl/butaryl transferase" evidence="4">
    <location>
        <begin position="356"/>
        <end position="671"/>
    </location>
</feature>
<accession>A0A1H1ABF8</accession>
<evidence type="ECO:0000256" key="3">
    <source>
        <dbReference type="ARBA" id="ARBA00049955"/>
    </source>
</evidence>
<dbReference type="RefSeq" id="WP_093257308.1">
    <property type="nucleotide sequence ID" value="NZ_FNKK01000002.1"/>
</dbReference>
<evidence type="ECO:0000259" key="5">
    <source>
        <dbReference type="Pfam" id="PF07085"/>
    </source>
</evidence>
<dbReference type="STRING" id="35622.SAMN04489764_0410"/>
<proteinExistence type="predicted"/>
<dbReference type="OrthoDB" id="9808984at2"/>
<evidence type="ECO:0000313" key="6">
    <source>
        <dbReference type="EMBL" id="SDQ36871.1"/>
    </source>
</evidence>
<evidence type="ECO:0000256" key="2">
    <source>
        <dbReference type="ARBA" id="ARBA00023315"/>
    </source>
</evidence>
<dbReference type="InterPro" id="IPR028979">
    <property type="entry name" value="Ser_kin/Pase_Hpr-like_N_sf"/>
</dbReference>
<dbReference type="Proteomes" id="UP000217103">
    <property type="component" value="Unassembled WGS sequence"/>
</dbReference>
<organism evidence="6 7">
    <name type="scientific">Thermostaphylospora chromogena</name>
    <dbReference type="NCBI Taxonomy" id="35622"/>
    <lineage>
        <taxon>Bacteria</taxon>
        <taxon>Bacillati</taxon>
        <taxon>Actinomycetota</taxon>
        <taxon>Actinomycetes</taxon>
        <taxon>Streptosporangiales</taxon>
        <taxon>Thermomonosporaceae</taxon>
        <taxon>Thermostaphylospora</taxon>
    </lineage>
</organism>
<dbReference type="InterPro" id="IPR002505">
    <property type="entry name" value="PTA_PTB"/>
</dbReference>
<gene>
    <name evidence="6" type="ORF">SAMN04489764_0410</name>
</gene>
<evidence type="ECO:0000259" key="4">
    <source>
        <dbReference type="Pfam" id="PF01515"/>
    </source>
</evidence>
<dbReference type="SUPFAM" id="SSF53659">
    <property type="entry name" value="Isocitrate/Isopropylmalate dehydrogenase-like"/>
    <property type="match status" value="1"/>
</dbReference>